<evidence type="ECO:0000256" key="7">
    <source>
        <dbReference type="RuleBase" id="RU000461"/>
    </source>
</evidence>
<evidence type="ECO:0000256" key="6">
    <source>
        <dbReference type="ARBA" id="ARBA00023033"/>
    </source>
</evidence>
<gene>
    <name evidence="8" type="ORF">KY084_14235</name>
</gene>
<sequence length="449" mass="49017">MDTPRFLPAHPDRLDRVAGPWASLFGEHSRNAIAGWSNAAFGQWHTRRKLGRLVVHIPRHPDAVERVLLANAANYHKPRIVKKLIAPLVGRGLLSADGELWRTQRKIVAPSFAPGAVAGLIATMAHAARGAMSDWPERGTIDVAQTATDTTMRIIAEALFSADPRLVTPQATRHIAAALEAAGSVRLSAILGLPTLRLTRVARAGARGQRYLRETLTAIVRERGPEGGEDFLGGMIRDLNTRFSRSEATALAIDNAATFYLAGHETTANTLCWAAYLMAGAPQVQERAREEAKAALTGDPATLPQRLPYLKQVVDEALRLYPPAPRFDREAVADDMLAGEPVGAGDIVSIWPWLIHRHRHLWDDPDAFDPDRFAPGREADRHRFQYLPFGAGPRICVGARFAQTEALVILAHWIAARRFALVEGAPPDPVGLVTLRPRGGLKLTLSPAD</sequence>
<evidence type="ECO:0000256" key="5">
    <source>
        <dbReference type="ARBA" id="ARBA00023004"/>
    </source>
</evidence>
<proteinExistence type="inferred from homology"/>
<dbReference type="PANTHER" id="PTHR24291:SF50">
    <property type="entry name" value="BIFUNCTIONAL ALBAFLAVENONE MONOOXYGENASE_TERPENE SYNTHASE"/>
    <property type="match status" value="1"/>
</dbReference>
<evidence type="ECO:0000256" key="4">
    <source>
        <dbReference type="ARBA" id="ARBA00023002"/>
    </source>
</evidence>
<dbReference type="PANTHER" id="PTHR24291">
    <property type="entry name" value="CYTOCHROME P450 FAMILY 4"/>
    <property type="match status" value="1"/>
</dbReference>
<accession>A0ABS6XRJ0</accession>
<dbReference type="Proteomes" id="UP001197214">
    <property type="component" value="Unassembled WGS sequence"/>
</dbReference>
<evidence type="ECO:0000256" key="3">
    <source>
        <dbReference type="ARBA" id="ARBA00022723"/>
    </source>
</evidence>
<dbReference type="InterPro" id="IPR017972">
    <property type="entry name" value="Cyt_P450_CS"/>
</dbReference>
<keyword evidence="6 7" id="KW-0503">Monooxygenase</keyword>
<organism evidence="8 9">
    <name type="scientific">Stakelama flava</name>
    <dbReference type="NCBI Taxonomy" id="2860338"/>
    <lineage>
        <taxon>Bacteria</taxon>
        <taxon>Pseudomonadati</taxon>
        <taxon>Pseudomonadota</taxon>
        <taxon>Alphaproteobacteria</taxon>
        <taxon>Sphingomonadales</taxon>
        <taxon>Sphingomonadaceae</taxon>
        <taxon>Stakelama</taxon>
    </lineage>
</organism>
<dbReference type="RefSeq" id="WP_219239146.1">
    <property type="nucleotide sequence ID" value="NZ_JAHWZX010000016.1"/>
</dbReference>
<protein>
    <submittedName>
        <fullName evidence="8">Cytochrome P450</fullName>
    </submittedName>
</protein>
<dbReference type="Pfam" id="PF00067">
    <property type="entry name" value="p450"/>
    <property type="match status" value="1"/>
</dbReference>
<evidence type="ECO:0000256" key="1">
    <source>
        <dbReference type="ARBA" id="ARBA00010617"/>
    </source>
</evidence>
<evidence type="ECO:0000313" key="8">
    <source>
        <dbReference type="EMBL" id="MBW4332025.1"/>
    </source>
</evidence>
<dbReference type="EMBL" id="JAHWZX010000016">
    <property type="protein sequence ID" value="MBW4332025.1"/>
    <property type="molecule type" value="Genomic_DNA"/>
</dbReference>
<keyword evidence="2 7" id="KW-0349">Heme</keyword>
<keyword evidence="4 7" id="KW-0560">Oxidoreductase</keyword>
<keyword evidence="5 7" id="KW-0408">Iron</keyword>
<keyword evidence="9" id="KW-1185">Reference proteome</keyword>
<dbReference type="InterPro" id="IPR050196">
    <property type="entry name" value="Cytochrome_P450_Monoox"/>
</dbReference>
<evidence type="ECO:0000256" key="2">
    <source>
        <dbReference type="ARBA" id="ARBA00022617"/>
    </source>
</evidence>
<reference evidence="8 9" key="1">
    <citation type="submission" date="2021-07" db="EMBL/GenBank/DDBJ databases">
        <title>Stakelama flava sp. nov., a novel endophytic bacterium isolated from branch of Kandelia candel.</title>
        <authorList>
            <person name="Tuo L."/>
        </authorList>
    </citation>
    <scope>NUCLEOTIDE SEQUENCE [LARGE SCALE GENOMIC DNA]</scope>
    <source>
        <strain evidence="8 9">CBK3Z-3</strain>
    </source>
</reference>
<evidence type="ECO:0000313" key="9">
    <source>
        <dbReference type="Proteomes" id="UP001197214"/>
    </source>
</evidence>
<comment type="caution">
    <text evidence="8">The sequence shown here is derived from an EMBL/GenBank/DDBJ whole genome shotgun (WGS) entry which is preliminary data.</text>
</comment>
<dbReference type="PROSITE" id="PS00086">
    <property type="entry name" value="CYTOCHROME_P450"/>
    <property type="match status" value="1"/>
</dbReference>
<keyword evidence="3 7" id="KW-0479">Metal-binding</keyword>
<name>A0ABS6XRJ0_9SPHN</name>
<dbReference type="InterPro" id="IPR001128">
    <property type="entry name" value="Cyt_P450"/>
</dbReference>
<comment type="similarity">
    <text evidence="1 7">Belongs to the cytochrome P450 family.</text>
</comment>